<feature type="compositionally biased region" description="Basic residues" evidence="1">
    <location>
        <begin position="124"/>
        <end position="133"/>
    </location>
</feature>
<protein>
    <recommendedName>
        <fullName evidence="2">Vps72/YL1 C-terminal domain-containing protein</fullName>
    </recommendedName>
</protein>
<feature type="compositionally biased region" description="Gly residues" evidence="1">
    <location>
        <begin position="134"/>
        <end position="143"/>
    </location>
</feature>
<evidence type="ECO:0000313" key="4">
    <source>
        <dbReference type="Proteomes" id="UP001530293"/>
    </source>
</evidence>
<accession>A0ABD3MV69</accession>
<dbReference type="EMBL" id="JALLBG020000072">
    <property type="protein sequence ID" value="KAL3767838.1"/>
    <property type="molecule type" value="Genomic_DNA"/>
</dbReference>
<dbReference type="AlphaFoldDB" id="A0ABD3MV69"/>
<proteinExistence type="predicted"/>
<dbReference type="SMART" id="SM00993">
    <property type="entry name" value="YL1_C"/>
    <property type="match status" value="1"/>
</dbReference>
<reference evidence="3 4" key="1">
    <citation type="submission" date="2024-10" db="EMBL/GenBank/DDBJ databases">
        <title>Updated reference genomes for cyclostephanoid diatoms.</title>
        <authorList>
            <person name="Roberts W.R."/>
            <person name="Alverson A.J."/>
        </authorList>
    </citation>
    <scope>NUCLEOTIDE SEQUENCE [LARGE SCALE GENOMIC DNA]</scope>
    <source>
        <strain evidence="3 4">AJA232-27</strain>
    </source>
</reference>
<feature type="domain" description="Vps72/YL1 C-terminal" evidence="2">
    <location>
        <begin position="215"/>
        <end position="244"/>
    </location>
</feature>
<feature type="region of interest" description="Disordered" evidence="1">
    <location>
        <begin position="1"/>
        <end position="67"/>
    </location>
</feature>
<feature type="compositionally biased region" description="Low complexity" evidence="1">
    <location>
        <begin position="23"/>
        <end position="34"/>
    </location>
</feature>
<gene>
    <name evidence="3" type="ORF">ACHAWU_007316</name>
</gene>
<evidence type="ECO:0000259" key="2">
    <source>
        <dbReference type="SMART" id="SM00993"/>
    </source>
</evidence>
<keyword evidence="4" id="KW-1185">Reference proteome</keyword>
<feature type="region of interest" description="Disordered" evidence="1">
    <location>
        <begin position="105"/>
        <end position="153"/>
    </location>
</feature>
<evidence type="ECO:0000256" key="1">
    <source>
        <dbReference type="SAM" id="MobiDB-lite"/>
    </source>
</evidence>
<sequence length="273" mass="29059">MSTAAQRKAWNEAMRSAGAVLPSSSSARTASSAAIDRRRKRRDGARKSSSVLHGDGAAGSGGGASSVEEREYRVALRMDTLEGVVGDGTTITLDADDDEYDEFAELEDDDDDDDDGGERESKGKSKKKRKRKGGTGGGGGGTGKNSSSSAMPKYLKPRSLASILMEEAGRFDSVAFQYVNASVRRLGSGQTVTRSVDSVNNAVVTTTTNPYPHRKFCPVTGLFGAYTEPKSGIPYATLSALEQIRERPPPWMNAGNNSGSASYWEAVKTLQNN</sequence>
<name>A0ABD3MV69_9STRA</name>
<comment type="caution">
    <text evidence="3">The sequence shown here is derived from an EMBL/GenBank/DDBJ whole genome shotgun (WGS) entry which is preliminary data.</text>
</comment>
<dbReference type="Pfam" id="PF08265">
    <property type="entry name" value="YL1_C"/>
    <property type="match status" value="1"/>
</dbReference>
<evidence type="ECO:0000313" key="3">
    <source>
        <dbReference type="EMBL" id="KAL3767838.1"/>
    </source>
</evidence>
<dbReference type="InterPro" id="IPR013272">
    <property type="entry name" value="Vps72/YL1_C"/>
</dbReference>
<dbReference type="Proteomes" id="UP001530293">
    <property type="component" value="Unassembled WGS sequence"/>
</dbReference>
<feature type="compositionally biased region" description="Acidic residues" evidence="1">
    <location>
        <begin position="105"/>
        <end position="117"/>
    </location>
</feature>
<organism evidence="3 4">
    <name type="scientific">Discostella pseudostelligera</name>
    <dbReference type="NCBI Taxonomy" id="259834"/>
    <lineage>
        <taxon>Eukaryota</taxon>
        <taxon>Sar</taxon>
        <taxon>Stramenopiles</taxon>
        <taxon>Ochrophyta</taxon>
        <taxon>Bacillariophyta</taxon>
        <taxon>Coscinodiscophyceae</taxon>
        <taxon>Thalassiosirophycidae</taxon>
        <taxon>Stephanodiscales</taxon>
        <taxon>Stephanodiscaceae</taxon>
        <taxon>Discostella</taxon>
    </lineage>
</organism>